<keyword evidence="7" id="KW-0472">Membrane</keyword>
<keyword evidence="2" id="KW-1003">Cell membrane</keyword>
<feature type="chain" id="PRO_5019416130" evidence="10">
    <location>
        <begin position="21"/>
        <end position="96"/>
    </location>
</feature>
<protein>
    <submittedName>
        <fullName evidence="11">Olfactory receptor OR32</fullName>
    </submittedName>
</protein>
<reference evidence="11" key="1">
    <citation type="submission" date="2018-04" db="EMBL/GenBank/DDBJ databases">
        <title>Identification and expression profiles of candidate chemosensory membrane proteins in the band-winged grasshopper, Oedaleus asiaticus.</title>
        <authorList>
            <person name="Zhou Y."/>
            <person name="Pang B."/>
        </authorList>
    </citation>
    <scope>NUCLEOTIDE SEQUENCE</scope>
</reference>
<evidence type="ECO:0000256" key="3">
    <source>
        <dbReference type="ARBA" id="ARBA00022606"/>
    </source>
</evidence>
<sequence>MKYWGSLPLLLTQLFLYCSGAQHIRDESEAVALAAYDCAWCDASSEVRHALQMVAVRAQRPLALTAGSLYPVNRATFLSVIQATYSYYTLLQNLDN</sequence>
<dbReference type="EMBL" id="MH196304">
    <property type="protein sequence ID" value="QAB43911.1"/>
    <property type="molecule type" value="mRNA"/>
</dbReference>
<keyword evidence="4" id="KW-0812">Transmembrane</keyword>
<keyword evidence="3" id="KW-0716">Sensory transduction</keyword>
<evidence type="ECO:0000256" key="9">
    <source>
        <dbReference type="ARBA" id="ARBA00023224"/>
    </source>
</evidence>
<dbReference type="Pfam" id="PF02949">
    <property type="entry name" value="7tm_6"/>
    <property type="match status" value="1"/>
</dbReference>
<evidence type="ECO:0000256" key="6">
    <source>
        <dbReference type="ARBA" id="ARBA00022989"/>
    </source>
</evidence>
<dbReference type="GO" id="GO:0005886">
    <property type="term" value="C:plasma membrane"/>
    <property type="evidence" value="ECO:0007669"/>
    <property type="project" value="UniProtKB-SubCell"/>
</dbReference>
<accession>A0A410HWP1</accession>
<evidence type="ECO:0000313" key="11">
    <source>
        <dbReference type="EMBL" id="QAB43911.1"/>
    </source>
</evidence>
<evidence type="ECO:0000256" key="4">
    <source>
        <dbReference type="ARBA" id="ARBA00022692"/>
    </source>
</evidence>
<evidence type="ECO:0000256" key="8">
    <source>
        <dbReference type="ARBA" id="ARBA00023170"/>
    </source>
</evidence>
<keyword evidence="6" id="KW-1133">Transmembrane helix</keyword>
<feature type="signal peptide" evidence="10">
    <location>
        <begin position="1"/>
        <end position="20"/>
    </location>
</feature>
<comment type="subcellular location">
    <subcellularLocation>
        <location evidence="1">Cell membrane</location>
        <topology evidence="1">Multi-pass membrane protein</topology>
    </subcellularLocation>
</comment>
<keyword evidence="8 11" id="KW-0675">Receptor</keyword>
<keyword evidence="5" id="KW-0552">Olfaction</keyword>
<keyword evidence="10" id="KW-0732">Signal</keyword>
<name>A0A410HWP1_9ORTH</name>
<dbReference type="InterPro" id="IPR004117">
    <property type="entry name" value="7tm6_olfct_rcpt"/>
</dbReference>
<evidence type="ECO:0000256" key="1">
    <source>
        <dbReference type="ARBA" id="ARBA00004651"/>
    </source>
</evidence>
<dbReference type="GO" id="GO:0007165">
    <property type="term" value="P:signal transduction"/>
    <property type="evidence" value="ECO:0007669"/>
    <property type="project" value="UniProtKB-KW"/>
</dbReference>
<dbReference type="AlphaFoldDB" id="A0A410HWP1"/>
<evidence type="ECO:0000256" key="5">
    <source>
        <dbReference type="ARBA" id="ARBA00022725"/>
    </source>
</evidence>
<organism evidence="11">
    <name type="scientific">Oedaleus asiaticus</name>
    <dbReference type="NCBI Taxonomy" id="244712"/>
    <lineage>
        <taxon>Eukaryota</taxon>
        <taxon>Metazoa</taxon>
        <taxon>Ecdysozoa</taxon>
        <taxon>Arthropoda</taxon>
        <taxon>Hexapoda</taxon>
        <taxon>Insecta</taxon>
        <taxon>Pterygota</taxon>
        <taxon>Neoptera</taxon>
        <taxon>Polyneoptera</taxon>
        <taxon>Orthoptera</taxon>
        <taxon>Caelifera</taxon>
        <taxon>Acrididea</taxon>
        <taxon>Acridomorpha</taxon>
        <taxon>Acridoidea</taxon>
        <taxon>Acrididae</taxon>
        <taxon>Oedipodinae</taxon>
        <taxon>Oedaleus</taxon>
    </lineage>
</organism>
<dbReference type="PANTHER" id="PTHR21137">
    <property type="entry name" value="ODORANT RECEPTOR"/>
    <property type="match status" value="1"/>
</dbReference>
<keyword evidence="9" id="KW-0807">Transducer</keyword>
<dbReference type="GO" id="GO:0004984">
    <property type="term" value="F:olfactory receptor activity"/>
    <property type="evidence" value="ECO:0007669"/>
    <property type="project" value="InterPro"/>
</dbReference>
<dbReference type="PANTHER" id="PTHR21137:SF35">
    <property type="entry name" value="ODORANT RECEPTOR 19A-RELATED"/>
    <property type="match status" value="1"/>
</dbReference>
<evidence type="ECO:0000256" key="2">
    <source>
        <dbReference type="ARBA" id="ARBA00022475"/>
    </source>
</evidence>
<dbReference type="GO" id="GO:0005549">
    <property type="term" value="F:odorant binding"/>
    <property type="evidence" value="ECO:0007669"/>
    <property type="project" value="InterPro"/>
</dbReference>
<proteinExistence type="evidence at transcript level"/>
<evidence type="ECO:0000256" key="10">
    <source>
        <dbReference type="SAM" id="SignalP"/>
    </source>
</evidence>
<evidence type="ECO:0000256" key="7">
    <source>
        <dbReference type="ARBA" id="ARBA00023136"/>
    </source>
</evidence>